<reference evidence="1 2" key="1">
    <citation type="submission" date="2023-03" db="EMBL/GenBank/DDBJ databases">
        <title>Genome insight into feeding habits of ladybird beetles.</title>
        <authorList>
            <person name="Li H.-S."/>
            <person name="Huang Y.-H."/>
            <person name="Pang H."/>
        </authorList>
    </citation>
    <scope>NUCLEOTIDE SEQUENCE [LARGE SCALE GENOMIC DNA]</scope>
    <source>
        <strain evidence="1">SYSU_2023b</strain>
        <tissue evidence="1">Whole body</tissue>
    </source>
</reference>
<dbReference type="EMBL" id="JARQZJ010000109">
    <property type="protein sequence ID" value="KAK9887410.1"/>
    <property type="molecule type" value="Genomic_DNA"/>
</dbReference>
<organism evidence="1 2">
    <name type="scientific">Henosepilachna vigintioctopunctata</name>
    <dbReference type="NCBI Taxonomy" id="420089"/>
    <lineage>
        <taxon>Eukaryota</taxon>
        <taxon>Metazoa</taxon>
        <taxon>Ecdysozoa</taxon>
        <taxon>Arthropoda</taxon>
        <taxon>Hexapoda</taxon>
        <taxon>Insecta</taxon>
        <taxon>Pterygota</taxon>
        <taxon>Neoptera</taxon>
        <taxon>Endopterygota</taxon>
        <taxon>Coleoptera</taxon>
        <taxon>Polyphaga</taxon>
        <taxon>Cucujiformia</taxon>
        <taxon>Coccinelloidea</taxon>
        <taxon>Coccinellidae</taxon>
        <taxon>Epilachninae</taxon>
        <taxon>Epilachnini</taxon>
        <taxon>Henosepilachna</taxon>
    </lineage>
</organism>
<evidence type="ECO:0000313" key="1">
    <source>
        <dbReference type="EMBL" id="KAK9887410.1"/>
    </source>
</evidence>
<evidence type="ECO:0000313" key="2">
    <source>
        <dbReference type="Proteomes" id="UP001431783"/>
    </source>
</evidence>
<dbReference type="AlphaFoldDB" id="A0AAW1UY93"/>
<proteinExistence type="predicted"/>
<sequence>MSSRKVVVLDAPQSEFNKSGYCKNGIVKSSVNCSKGGRGYHPSCAGKLRKCCGREIISSLKNKNGNDITFDVEDRLKSSEVSTESSKYDLLLTIISVLEAKNEDFM</sequence>
<protein>
    <submittedName>
        <fullName evidence="1">Uncharacterized protein</fullName>
    </submittedName>
</protein>
<gene>
    <name evidence="1" type="ORF">WA026_022347</name>
</gene>
<name>A0AAW1UY93_9CUCU</name>
<accession>A0AAW1UY93</accession>
<dbReference type="Proteomes" id="UP001431783">
    <property type="component" value="Unassembled WGS sequence"/>
</dbReference>
<keyword evidence="2" id="KW-1185">Reference proteome</keyword>
<comment type="caution">
    <text evidence="1">The sequence shown here is derived from an EMBL/GenBank/DDBJ whole genome shotgun (WGS) entry which is preliminary data.</text>
</comment>